<sequence>MPARKAPIDASSACFCRLLLSVHGNVVSPTWASLPSQYARILAPRWTTARRGRLCVPHCASTPQNDIRQFSSRPYALQPQASQPSHPAPSRLNRPHATMDGPSMAYSLTTHHVPFPRSPALCSSIQADGKACGAQASDQQQQSPHLAARSASPSLRPELSSSKSRSPAGVVPSP</sequence>
<dbReference type="EMBL" id="LR726679">
    <property type="protein sequence ID" value="VWO98020.1"/>
    <property type="molecule type" value="Genomic_DNA"/>
</dbReference>
<accession>A0A5K1JYI0</accession>
<keyword evidence="2" id="KW-0472">Membrane</keyword>
<evidence type="ECO:0000313" key="2">
    <source>
        <dbReference type="EMBL" id="VWO98020.1"/>
    </source>
</evidence>
<evidence type="ECO:0000256" key="1">
    <source>
        <dbReference type="SAM" id="MobiDB-lite"/>
    </source>
</evidence>
<name>A0A5K1JYI0_9APHY</name>
<gene>
    <name evidence="2" type="primary">Q59RG0</name>
</gene>
<keyword evidence="2" id="KW-0812">Transmembrane</keyword>
<feature type="compositionally biased region" description="Low complexity" evidence="1">
    <location>
        <begin position="76"/>
        <end position="90"/>
    </location>
</feature>
<protein>
    <submittedName>
        <fullName evidence="2">Major facilitator superfamily multidrug transporter NAG4 (N-acetylglucosamine utilization protein 4) (Transmembrane protein 2)</fullName>
    </submittedName>
</protein>
<proteinExistence type="predicted"/>
<feature type="region of interest" description="Disordered" evidence="1">
    <location>
        <begin position="76"/>
        <end position="110"/>
    </location>
</feature>
<organism evidence="2">
    <name type="scientific">Ganoderma boninense</name>
    <dbReference type="NCBI Taxonomy" id="34458"/>
    <lineage>
        <taxon>Eukaryota</taxon>
        <taxon>Fungi</taxon>
        <taxon>Dikarya</taxon>
        <taxon>Basidiomycota</taxon>
        <taxon>Agaricomycotina</taxon>
        <taxon>Agaricomycetes</taxon>
        <taxon>Polyporales</taxon>
        <taxon>Polyporaceae</taxon>
        <taxon>Ganoderma</taxon>
    </lineage>
</organism>
<reference evidence="2" key="1">
    <citation type="submission" date="2019-10" db="EMBL/GenBank/DDBJ databases">
        <authorList>
            <person name="Nor Muhammad N."/>
        </authorList>
    </citation>
    <scope>NUCLEOTIDE SEQUENCE</scope>
</reference>
<feature type="region of interest" description="Disordered" evidence="1">
    <location>
        <begin position="126"/>
        <end position="174"/>
    </location>
</feature>
<dbReference type="AlphaFoldDB" id="A0A5K1JYI0"/>